<dbReference type="InterPro" id="IPR055438">
    <property type="entry name" value="AstE_AspA_cat"/>
</dbReference>
<evidence type="ECO:0000256" key="1">
    <source>
        <dbReference type="ARBA" id="ARBA00001947"/>
    </source>
</evidence>
<dbReference type="AlphaFoldDB" id="A0A0G1WD34"/>
<protein>
    <recommendedName>
        <fullName evidence="5">Succinylglutamate desuccinylase/Aspartoacylase catalytic domain-containing protein</fullName>
    </recommendedName>
</protein>
<comment type="cofactor">
    <cofactor evidence="1">
        <name>Zn(2+)</name>
        <dbReference type="ChEBI" id="CHEBI:29105"/>
    </cofactor>
</comment>
<name>A0A0G1WD34_9BACT</name>
<proteinExistence type="predicted"/>
<keyword evidence="4" id="KW-0862">Zinc</keyword>
<dbReference type="GO" id="GO:0016788">
    <property type="term" value="F:hydrolase activity, acting on ester bonds"/>
    <property type="evidence" value="ECO:0007669"/>
    <property type="project" value="InterPro"/>
</dbReference>
<evidence type="ECO:0000256" key="3">
    <source>
        <dbReference type="ARBA" id="ARBA00022801"/>
    </source>
</evidence>
<gene>
    <name evidence="6" type="ORF">UY16_C0010G0014</name>
</gene>
<dbReference type="Proteomes" id="UP000034739">
    <property type="component" value="Unassembled WGS sequence"/>
</dbReference>
<evidence type="ECO:0000256" key="4">
    <source>
        <dbReference type="ARBA" id="ARBA00022833"/>
    </source>
</evidence>
<evidence type="ECO:0000256" key="2">
    <source>
        <dbReference type="ARBA" id="ARBA00022723"/>
    </source>
</evidence>
<keyword evidence="2" id="KW-0479">Metal-binding</keyword>
<dbReference type="Gene3D" id="3.40.630.10">
    <property type="entry name" value="Zn peptidases"/>
    <property type="match status" value="1"/>
</dbReference>
<accession>A0A0G1WD34</accession>
<dbReference type="EMBL" id="LCOY01000010">
    <property type="protein sequence ID" value="KKU88258.1"/>
    <property type="molecule type" value="Genomic_DNA"/>
</dbReference>
<reference evidence="6 7" key="1">
    <citation type="journal article" date="2015" name="Nature">
        <title>rRNA introns, odd ribosomes, and small enigmatic genomes across a large radiation of phyla.</title>
        <authorList>
            <person name="Brown C.T."/>
            <person name="Hug L.A."/>
            <person name="Thomas B.C."/>
            <person name="Sharon I."/>
            <person name="Castelle C.J."/>
            <person name="Singh A."/>
            <person name="Wilkins M.J."/>
            <person name="Williams K.H."/>
            <person name="Banfield J.F."/>
        </authorList>
    </citation>
    <scope>NUCLEOTIDE SEQUENCE [LARGE SCALE GENOMIC DNA]</scope>
</reference>
<dbReference type="GO" id="GO:0046872">
    <property type="term" value="F:metal ion binding"/>
    <property type="evidence" value="ECO:0007669"/>
    <property type="project" value="UniProtKB-KW"/>
</dbReference>
<evidence type="ECO:0000259" key="5">
    <source>
        <dbReference type="Pfam" id="PF24827"/>
    </source>
</evidence>
<comment type="caution">
    <text evidence="6">The sequence shown here is derived from an EMBL/GenBank/DDBJ whole genome shotgun (WGS) entry which is preliminary data.</text>
</comment>
<feature type="domain" description="Succinylglutamate desuccinylase/Aspartoacylase catalytic" evidence="5">
    <location>
        <begin position="32"/>
        <end position="113"/>
    </location>
</feature>
<dbReference type="SUPFAM" id="SSF53187">
    <property type="entry name" value="Zn-dependent exopeptidases"/>
    <property type="match status" value="1"/>
</dbReference>
<organism evidence="6 7">
    <name type="scientific">Candidatus Gottesmanbacteria bacterium GW2011_GWA2_47_9</name>
    <dbReference type="NCBI Taxonomy" id="1618445"/>
    <lineage>
        <taxon>Bacteria</taxon>
        <taxon>Candidatus Gottesmaniibacteriota</taxon>
    </lineage>
</organism>
<evidence type="ECO:0000313" key="7">
    <source>
        <dbReference type="Proteomes" id="UP000034739"/>
    </source>
</evidence>
<dbReference type="Pfam" id="PF24827">
    <property type="entry name" value="AstE_AspA_cat"/>
    <property type="match status" value="1"/>
</dbReference>
<evidence type="ECO:0000313" key="6">
    <source>
        <dbReference type="EMBL" id="KKU88258.1"/>
    </source>
</evidence>
<keyword evidence="3" id="KW-0378">Hydrolase</keyword>
<sequence length="238" mass="27046">MTSRTVTSPQARAILVPHKHGGTEYFLKGTNPKLLIVSGMHGDEYEVIDCINEYVKQHIDQLPDFLFIPRVSPSAVAQKTRKNKFGRDVNRHFFDQSEDPEAEDAMQIMRNYQVDLTIEFHEDPDRALGFYLYDSHALNEKDLVLYREKIQQTGARLYTGVDDPFDAHLGLHIEKGYIYTPLEILPKDAGFFVVWALTHGIAQRVLNPEIPGKAPLSLKRSLVTAVFSFFLPPDGVMS</sequence>